<accession>A0A1F6G4F8</accession>
<dbReference type="STRING" id="1798533.A2609_02020"/>
<sequence length="59" mass="6841">MLLMYLAQLQFTPRTVNGFTPEFEALVLRETAYAEKYGKRYKTVKEALRAVGIKSHHHS</sequence>
<gene>
    <name evidence="1" type="ORF">A2609_02020</name>
</gene>
<evidence type="ECO:0000313" key="2">
    <source>
        <dbReference type="Proteomes" id="UP000176867"/>
    </source>
</evidence>
<protein>
    <submittedName>
        <fullName evidence="1">Uncharacterized protein</fullName>
    </submittedName>
</protein>
<proteinExistence type="predicted"/>
<name>A0A1F6G4F8_9BACT</name>
<dbReference type="EMBL" id="MFMU01000014">
    <property type="protein sequence ID" value="OGG92989.1"/>
    <property type="molecule type" value="Genomic_DNA"/>
</dbReference>
<evidence type="ECO:0000313" key="1">
    <source>
        <dbReference type="EMBL" id="OGG92989.1"/>
    </source>
</evidence>
<dbReference type="AlphaFoldDB" id="A0A1F6G4F8"/>
<comment type="caution">
    <text evidence="1">The sequence shown here is derived from an EMBL/GenBank/DDBJ whole genome shotgun (WGS) entry which is preliminary data.</text>
</comment>
<reference evidence="1 2" key="1">
    <citation type="journal article" date="2016" name="Nat. Commun.">
        <title>Thousands of microbial genomes shed light on interconnected biogeochemical processes in an aquifer system.</title>
        <authorList>
            <person name="Anantharaman K."/>
            <person name="Brown C.T."/>
            <person name="Hug L.A."/>
            <person name="Sharon I."/>
            <person name="Castelle C.J."/>
            <person name="Probst A.J."/>
            <person name="Thomas B.C."/>
            <person name="Singh A."/>
            <person name="Wilkins M.J."/>
            <person name="Karaoz U."/>
            <person name="Brodie E.L."/>
            <person name="Williams K.H."/>
            <person name="Hubbard S.S."/>
            <person name="Banfield J.F."/>
        </authorList>
    </citation>
    <scope>NUCLEOTIDE SEQUENCE [LARGE SCALE GENOMIC DNA]</scope>
</reference>
<dbReference type="Proteomes" id="UP000176867">
    <property type="component" value="Unassembled WGS sequence"/>
</dbReference>
<organism evidence="1 2">
    <name type="scientific">Candidatus Kaiserbacteria bacterium RIFOXYD1_FULL_47_14</name>
    <dbReference type="NCBI Taxonomy" id="1798533"/>
    <lineage>
        <taxon>Bacteria</taxon>
        <taxon>Candidatus Kaiseribacteriota</taxon>
    </lineage>
</organism>